<name>A0A075GS30_9EURY</name>
<protein>
    <submittedName>
        <fullName evidence="1">Uncharacterized protein</fullName>
    </submittedName>
</protein>
<sequence>MSNSNETPAFHTFTLIRGDICESYISALEQAADGDDSDLISLIKSDNELSQILEDEGCNIHDGREGCEKSDSSLLLVGLTPLDSSGQRVRDSGDSKVRDRLGRYPWGDGNPLSYLRTWSGNPPDSEQDVMILIDKLDEGLFEKSRGHDRFENSTFGTLHGILDHDETVLLEKLLRGGHFKVRADEPLDGGVADIMRHLKNVVRSAARQGMGLLHFSH</sequence>
<dbReference type="EMBL" id="KF900751">
    <property type="protein sequence ID" value="AIF05845.1"/>
    <property type="molecule type" value="Genomic_DNA"/>
</dbReference>
<dbReference type="AlphaFoldDB" id="A0A075GS30"/>
<organism evidence="1">
    <name type="scientific">uncultured marine group II/III euryarchaeote KM3_187_D06</name>
    <dbReference type="NCBI Taxonomy" id="1457952"/>
    <lineage>
        <taxon>Archaea</taxon>
        <taxon>Methanobacteriati</taxon>
        <taxon>Methanobacteriota</taxon>
        <taxon>environmental samples</taxon>
    </lineage>
</organism>
<reference evidence="1" key="1">
    <citation type="journal article" date="2014" name="Genome Biol. Evol.">
        <title>Pangenome evidence for extensive interdomain horizontal transfer affecting lineage core and shell genes in uncultured planktonic thaumarchaeota and euryarchaeota.</title>
        <authorList>
            <person name="Deschamps P."/>
            <person name="Zivanovic Y."/>
            <person name="Moreira D."/>
            <person name="Rodriguez-Valera F."/>
            <person name="Lopez-Garcia P."/>
        </authorList>
    </citation>
    <scope>NUCLEOTIDE SEQUENCE</scope>
</reference>
<proteinExistence type="predicted"/>
<evidence type="ECO:0000313" key="1">
    <source>
        <dbReference type="EMBL" id="AIF05845.1"/>
    </source>
</evidence>
<accession>A0A075GS30</accession>